<name>A0AC34F501_9BILA</name>
<dbReference type="WBParaSite" id="ES5_v2.g12125.t1">
    <property type="protein sequence ID" value="ES5_v2.g12125.t1"/>
    <property type="gene ID" value="ES5_v2.g12125"/>
</dbReference>
<dbReference type="Proteomes" id="UP000887579">
    <property type="component" value="Unplaced"/>
</dbReference>
<evidence type="ECO:0000313" key="1">
    <source>
        <dbReference type="Proteomes" id="UP000887579"/>
    </source>
</evidence>
<evidence type="ECO:0000313" key="2">
    <source>
        <dbReference type="WBParaSite" id="ES5_v2.g12125.t1"/>
    </source>
</evidence>
<accession>A0AC34F501</accession>
<proteinExistence type="predicted"/>
<protein>
    <submittedName>
        <fullName evidence="2">Uncharacterized protein</fullName>
    </submittedName>
</protein>
<reference evidence="2" key="1">
    <citation type="submission" date="2022-11" db="UniProtKB">
        <authorList>
            <consortium name="WormBaseParasite"/>
        </authorList>
    </citation>
    <scope>IDENTIFICATION</scope>
</reference>
<organism evidence="1 2">
    <name type="scientific">Panagrolaimus sp. ES5</name>
    <dbReference type="NCBI Taxonomy" id="591445"/>
    <lineage>
        <taxon>Eukaryota</taxon>
        <taxon>Metazoa</taxon>
        <taxon>Ecdysozoa</taxon>
        <taxon>Nematoda</taxon>
        <taxon>Chromadorea</taxon>
        <taxon>Rhabditida</taxon>
        <taxon>Tylenchina</taxon>
        <taxon>Panagrolaimomorpha</taxon>
        <taxon>Panagrolaimoidea</taxon>
        <taxon>Panagrolaimidae</taxon>
        <taxon>Panagrolaimus</taxon>
    </lineage>
</organism>
<sequence length="376" mass="40464">SRNVNIDFQFSGRNLGNRNFRNGAQNERDYPSIRQERLSVVPSDAPPPSLPSRIVPSAQAQQRQIVPSRLLTNTQDFPTLTPSAPPSSSTSTLPNWRQEVQNMRHQPAPSRAPIQISSGEQFPTLVSARGGTSVMAPTAAAQGVKNKTKNPAANTVWGNGKPIQLFTSNNTPPPKVKEPETPRRQFIPLPDIWPEGMRERVEAKMKGLPDPGPQEPEIVDPLFRVEAAKKEKRKAAKKKSKTVPISAYANREQPDDFAQPSKFDALAEEAAPTLRSVADSIGENKKPSEQFTSKENGTVASTSPKSSSNEVSDFPSLGSSSSAGSGFPSLTDIASGLTSIWKGRPNQSSNPPPPPSTSSSSKQTTAWSTGPPPGFS</sequence>